<name>A0A545TRP2_9PROT</name>
<evidence type="ECO:0000256" key="1">
    <source>
        <dbReference type="SAM" id="Phobius"/>
    </source>
</evidence>
<sequence>MTRYRYPLKSVLGDYLRAAAGLIIALGLLLTGALPWFVAVLFGALTILFGLFALRTVKRQYLEVSLDDQGIATLVRPGDPETSKGRFPSYLAWQELTGMKLRYFGSRRSHKKEGGSGFMQLTLTGRTAGPAGANNRKTTMSFESSLEGFPAIVRRAAEAARKQDINIDATTASNLRPLGIDLNADAGRPRSVSRP</sequence>
<comment type="caution">
    <text evidence="2">The sequence shown here is derived from an EMBL/GenBank/DDBJ whole genome shotgun (WGS) entry which is preliminary data.</text>
</comment>
<dbReference type="AlphaFoldDB" id="A0A545TRP2"/>
<evidence type="ECO:0000313" key="3">
    <source>
        <dbReference type="Proteomes" id="UP000315252"/>
    </source>
</evidence>
<dbReference type="Proteomes" id="UP000315252">
    <property type="component" value="Unassembled WGS sequence"/>
</dbReference>
<keyword evidence="1" id="KW-0472">Membrane</keyword>
<protein>
    <submittedName>
        <fullName evidence="2">Uncharacterized protein</fullName>
    </submittedName>
</protein>
<gene>
    <name evidence="2" type="ORF">FKG95_13960</name>
</gene>
<evidence type="ECO:0000313" key="2">
    <source>
        <dbReference type="EMBL" id="TQV79801.1"/>
    </source>
</evidence>
<feature type="transmembrane region" description="Helical" evidence="1">
    <location>
        <begin position="36"/>
        <end position="54"/>
    </location>
</feature>
<keyword evidence="1" id="KW-0812">Transmembrane</keyword>
<organism evidence="2 3">
    <name type="scientific">Denitrobaculum tricleocarpae</name>
    <dbReference type="NCBI Taxonomy" id="2591009"/>
    <lineage>
        <taxon>Bacteria</taxon>
        <taxon>Pseudomonadati</taxon>
        <taxon>Pseudomonadota</taxon>
        <taxon>Alphaproteobacteria</taxon>
        <taxon>Rhodospirillales</taxon>
        <taxon>Rhodospirillaceae</taxon>
        <taxon>Denitrobaculum</taxon>
    </lineage>
</organism>
<reference evidence="2 3" key="1">
    <citation type="submission" date="2019-06" db="EMBL/GenBank/DDBJ databases">
        <title>Whole genome sequence for Rhodospirillaceae sp. R148.</title>
        <authorList>
            <person name="Wang G."/>
        </authorList>
    </citation>
    <scope>NUCLEOTIDE SEQUENCE [LARGE SCALE GENOMIC DNA]</scope>
    <source>
        <strain evidence="2 3">R148</strain>
    </source>
</reference>
<keyword evidence="1" id="KW-1133">Transmembrane helix</keyword>
<dbReference type="RefSeq" id="WP_142896981.1">
    <property type="nucleotide sequence ID" value="NZ_ML660055.1"/>
</dbReference>
<accession>A0A545TRP2</accession>
<keyword evidence="3" id="KW-1185">Reference proteome</keyword>
<proteinExistence type="predicted"/>
<dbReference type="OrthoDB" id="7365284at2"/>
<dbReference type="EMBL" id="VHSH01000004">
    <property type="protein sequence ID" value="TQV79801.1"/>
    <property type="molecule type" value="Genomic_DNA"/>
</dbReference>